<dbReference type="InterPro" id="IPR029787">
    <property type="entry name" value="Nucleotide_cyclase"/>
</dbReference>
<dbReference type="PANTHER" id="PTHR43081">
    <property type="entry name" value="ADENYLATE CYCLASE, TERMINAL-DIFFERENTIATION SPECIFIC-RELATED"/>
    <property type="match status" value="1"/>
</dbReference>
<dbReference type="Gene3D" id="3.30.70.1230">
    <property type="entry name" value="Nucleotide cyclase"/>
    <property type="match status" value="1"/>
</dbReference>
<dbReference type="GO" id="GO:0006171">
    <property type="term" value="P:cAMP biosynthetic process"/>
    <property type="evidence" value="ECO:0007669"/>
    <property type="project" value="TreeGrafter"/>
</dbReference>
<protein>
    <recommendedName>
        <fullName evidence="2">Guanylate cyclase domain-containing protein</fullName>
    </recommendedName>
</protein>
<evidence type="ECO:0000256" key="1">
    <source>
        <dbReference type="ARBA" id="ARBA00005381"/>
    </source>
</evidence>
<dbReference type="AlphaFoldDB" id="A0A075UXX8"/>
<keyword evidence="4" id="KW-1185">Reference proteome</keyword>
<dbReference type="InterPro" id="IPR001054">
    <property type="entry name" value="A/G_cyclase"/>
</dbReference>
<proteinExistence type="inferred from homology"/>
<dbReference type="STRING" id="208439.AJAP_22015"/>
<sequence length="302" mass="32531">MENGEFVNCHAKAERGNAVRILVTPVTGAPSVRRATIVLIVTERPEPWHLRTRRFLRATDQRGELVRGARFLRGLVPGNAEPPAPSTGRSSDRLARLLTEAGADRPSATRELGLAAVQAWQAVRRSGAPPLSADGITVLFTDLVGFSTWALEAGDDRVLELLREVSKVTESIVVGHRGSVVKGLGDGVMAVFADPGEAVNAAYETCSAVSVIKAEGYLPHLRAGLHRGNPQRVGDDYLGVDVNIAARIMAAADGDEVLASASVVEELDQDTFTVRPRRNFRAKGTPRDLRVFRVVPRYTADG</sequence>
<gene>
    <name evidence="3" type="ORF">AJAP_22015</name>
</gene>
<dbReference type="EMBL" id="CP008953">
    <property type="protein sequence ID" value="AIG77261.1"/>
    <property type="molecule type" value="Genomic_DNA"/>
</dbReference>
<dbReference type="HOGENOM" id="CLU_065138_0_0_11"/>
<evidence type="ECO:0000313" key="3">
    <source>
        <dbReference type="EMBL" id="AIG77261.1"/>
    </source>
</evidence>
<dbReference type="InterPro" id="IPR050697">
    <property type="entry name" value="Adenylyl/Guanylyl_Cyclase_3/4"/>
</dbReference>
<dbReference type="PANTHER" id="PTHR43081:SF19">
    <property type="entry name" value="PH-SENSITIVE ADENYLATE CYCLASE RV1264"/>
    <property type="match status" value="1"/>
</dbReference>
<dbReference type="CDD" id="cd07302">
    <property type="entry name" value="CHD"/>
    <property type="match status" value="1"/>
</dbReference>
<reference evidence="3 4" key="1">
    <citation type="journal article" date="2014" name="J. Biotechnol.">
        <title>Complete genome sequence of the actinobacterium Amycolatopsis japonica MG417-CF17(T) (=DSM 44213T) producing (S,S)-N,N'-ethylenediaminedisuccinic acid.</title>
        <authorList>
            <person name="Stegmann E."/>
            <person name="Albersmeier A."/>
            <person name="Spohn M."/>
            <person name="Gert H."/>
            <person name="Weber T."/>
            <person name="Wohlleben W."/>
            <person name="Kalinowski J."/>
            <person name="Ruckert C."/>
        </authorList>
    </citation>
    <scope>NUCLEOTIDE SEQUENCE [LARGE SCALE GENOMIC DNA]</scope>
    <source>
        <strain evidence="4">MG417-CF17 (DSM 44213)</strain>
    </source>
</reference>
<dbReference type="eggNOG" id="COG2114">
    <property type="taxonomic scope" value="Bacteria"/>
</dbReference>
<dbReference type="GO" id="GO:0004016">
    <property type="term" value="F:adenylate cyclase activity"/>
    <property type="evidence" value="ECO:0007669"/>
    <property type="project" value="UniProtKB-ARBA"/>
</dbReference>
<dbReference type="Proteomes" id="UP000028492">
    <property type="component" value="Chromosome"/>
</dbReference>
<dbReference type="Pfam" id="PF00211">
    <property type="entry name" value="Guanylate_cyc"/>
    <property type="match status" value="1"/>
</dbReference>
<evidence type="ECO:0000259" key="2">
    <source>
        <dbReference type="PROSITE" id="PS50125"/>
    </source>
</evidence>
<dbReference type="GO" id="GO:0035556">
    <property type="term" value="P:intracellular signal transduction"/>
    <property type="evidence" value="ECO:0007669"/>
    <property type="project" value="InterPro"/>
</dbReference>
<dbReference type="KEGG" id="aja:AJAP_22015"/>
<evidence type="ECO:0000313" key="4">
    <source>
        <dbReference type="Proteomes" id="UP000028492"/>
    </source>
</evidence>
<dbReference type="PROSITE" id="PS50125">
    <property type="entry name" value="GUANYLATE_CYCLASE_2"/>
    <property type="match status" value="1"/>
</dbReference>
<dbReference type="SMART" id="SM00044">
    <property type="entry name" value="CYCc"/>
    <property type="match status" value="1"/>
</dbReference>
<dbReference type="SUPFAM" id="SSF55073">
    <property type="entry name" value="Nucleotide cyclase"/>
    <property type="match status" value="1"/>
</dbReference>
<organism evidence="3 4">
    <name type="scientific">Amycolatopsis japonica</name>
    <dbReference type="NCBI Taxonomy" id="208439"/>
    <lineage>
        <taxon>Bacteria</taxon>
        <taxon>Bacillati</taxon>
        <taxon>Actinomycetota</taxon>
        <taxon>Actinomycetes</taxon>
        <taxon>Pseudonocardiales</taxon>
        <taxon>Pseudonocardiaceae</taxon>
        <taxon>Amycolatopsis</taxon>
        <taxon>Amycolatopsis japonica group</taxon>
    </lineage>
</organism>
<comment type="similarity">
    <text evidence="1">Belongs to the adenylyl cyclase class-3 family.</text>
</comment>
<name>A0A075UXX8_9PSEU</name>
<feature type="domain" description="Guanylate cyclase" evidence="2">
    <location>
        <begin position="137"/>
        <end position="249"/>
    </location>
</feature>
<accession>A0A075UXX8</accession>